<proteinExistence type="predicted"/>
<evidence type="ECO:0000256" key="2">
    <source>
        <dbReference type="ARBA" id="ARBA00022490"/>
    </source>
</evidence>
<name>A0A6I6JYS2_9BACT</name>
<dbReference type="InterPro" id="IPR050181">
    <property type="entry name" value="Cold_shock_domain"/>
</dbReference>
<dbReference type="CDD" id="cd04458">
    <property type="entry name" value="CSP_CDS"/>
    <property type="match status" value="1"/>
</dbReference>
<dbReference type="PIRSF" id="PIRSF002599">
    <property type="entry name" value="Cold_shock_A"/>
    <property type="match status" value="1"/>
</dbReference>
<dbReference type="SUPFAM" id="SSF50249">
    <property type="entry name" value="Nucleic acid-binding proteins"/>
    <property type="match status" value="1"/>
</dbReference>
<feature type="domain" description="CSD" evidence="3">
    <location>
        <begin position="1"/>
        <end position="62"/>
    </location>
</feature>
<comment type="subcellular location">
    <subcellularLocation>
        <location evidence="1">Cytoplasm</location>
    </subcellularLocation>
</comment>
<gene>
    <name evidence="4" type="ORF">GM418_23295</name>
</gene>
<dbReference type="Proteomes" id="UP000428260">
    <property type="component" value="Chromosome"/>
</dbReference>
<reference evidence="4 5" key="1">
    <citation type="submission" date="2019-11" db="EMBL/GenBank/DDBJ databases">
        <authorList>
            <person name="Zheng R.K."/>
            <person name="Sun C.M."/>
        </authorList>
    </citation>
    <scope>NUCLEOTIDE SEQUENCE [LARGE SCALE GENOMIC DNA]</scope>
    <source>
        <strain evidence="4 5">WC007</strain>
    </source>
</reference>
<evidence type="ECO:0000256" key="1">
    <source>
        <dbReference type="ARBA" id="ARBA00004496"/>
    </source>
</evidence>
<protein>
    <submittedName>
        <fullName evidence="4">Cold-shock protein</fullName>
    </submittedName>
</protein>
<dbReference type="GO" id="GO:0005829">
    <property type="term" value="C:cytosol"/>
    <property type="evidence" value="ECO:0007669"/>
    <property type="project" value="UniProtKB-ARBA"/>
</dbReference>
<dbReference type="GO" id="GO:0003676">
    <property type="term" value="F:nucleic acid binding"/>
    <property type="evidence" value="ECO:0007669"/>
    <property type="project" value="InterPro"/>
</dbReference>
<keyword evidence="5" id="KW-1185">Reference proteome</keyword>
<accession>A0A6I6JYS2</accession>
<dbReference type="KEGG" id="mcos:GM418_23295"/>
<dbReference type="PROSITE" id="PS51857">
    <property type="entry name" value="CSD_2"/>
    <property type="match status" value="1"/>
</dbReference>
<dbReference type="EMBL" id="CP046401">
    <property type="protein sequence ID" value="QGY46479.1"/>
    <property type="molecule type" value="Genomic_DNA"/>
</dbReference>
<dbReference type="Gene3D" id="2.40.50.140">
    <property type="entry name" value="Nucleic acid-binding proteins"/>
    <property type="match status" value="1"/>
</dbReference>
<dbReference type="PRINTS" id="PR00050">
    <property type="entry name" value="COLDSHOCK"/>
</dbReference>
<dbReference type="InterPro" id="IPR011129">
    <property type="entry name" value="CSD"/>
</dbReference>
<evidence type="ECO:0000313" key="4">
    <source>
        <dbReference type="EMBL" id="QGY46479.1"/>
    </source>
</evidence>
<dbReference type="InterPro" id="IPR012156">
    <property type="entry name" value="Cold_shock_CspA"/>
</dbReference>
<dbReference type="Pfam" id="PF00313">
    <property type="entry name" value="CSD"/>
    <property type="match status" value="1"/>
</dbReference>
<sequence length="63" mass="6989">MNKGTVKFYNNLKGFGFIKDDDSSKEFYVNASGLKDNIGENDKVLFDLEEGKKGLNAVNVKLA</sequence>
<dbReference type="SMART" id="SM00357">
    <property type="entry name" value="CSP"/>
    <property type="match status" value="1"/>
</dbReference>
<keyword evidence="2" id="KW-0963">Cytoplasm</keyword>
<evidence type="ECO:0000313" key="5">
    <source>
        <dbReference type="Proteomes" id="UP000428260"/>
    </source>
</evidence>
<evidence type="ECO:0000259" key="3">
    <source>
        <dbReference type="PROSITE" id="PS51857"/>
    </source>
</evidence>
<dbReference type="RefSeq" id="WP_158869610.1">
    <property type="nucleotide sequence ID" value="NZ_CP046401.1"/>
</dbReference>
<dbReference type="InterPro" id="IPR002059">
    <property type="entry name" value="CSP_DNA-bd"/>
</dbReference>
<organism evidence="4 5">
    <name type="scientific">Maribellus comscasis</name>
    <dbReference type="NCBI Taxonomy" id="2681766"/>
    <lineage>
        <taxon>Bacteria</taxon>
        <taxon>Pseudomonadati</taxon>
        <taxon>Bacteroidota</taxon>
        <taxon>Bacteroidia</taxon>
        <taxon>Marinilabiliales</taxon>
        <taxon>Prolixibacteraceae</taxon>
        <taxon>Maribellus</taxon>
    </lineage>
</organism>
<dbReference type="InterPro" id="IPR012340">
    <property type="entry name" value="NA-bd_OB-fold"/>
</dbReference>
<dbReference type="PANTHER" id="PTHR11544">
    <property type="entry name" value="COLD SHOCK DOMAIN CONTAINING PROTEINS"/>
    <property type="match status" value="1"/>
</dbReference>
<dbReference type="AlphaFoldDB" id="A0A6I6JYS2"/>